<comment type="caution">
    <text evidence="1">The sequence shown here is derived from an EMBL/GenBank/DDBJ whole genome shotgun (WGS) entry which is preliminary data.</text>
</comment>
<dbReference type="AlphaFoldDB" id="A0A2J9KRX1"/>
<reference evidence="1 4" key="2">
    <citation type="submission" date="2020-04" db="EMBL/GenBank/DDBJ databases">
        <title>Antimicrobial susceptibility and clonality of vaginal-derived multi-drug resistant Mobiluncus isolates in China.</title>
        <authorList>
            <person name="Zhang X."/>
        </authorList>
    </citation>
    <scope>NUCLEOTIDE SEQUENCE [LARGE SCALE GENOMIC DNA]</scope>
    <source>
        <strain evidence="1 4">7</strain>
    </source>
</reference>
<evidence type="ECO:0000313" key="1">
    <source>
        <dbReference type="EMBL" id="NMW93974.1"/>
    </source>
</evidence>
<dbReference type="RefSeq" id="WP_004012022.1">
    <property type="nucleotide sequence ID" value="NZ_CAMUNX010000018.1"/>
</dbReference>
<evidence type="ECO:0000313" key="2">
    <source>
        <dbReference type="EMBL" id="STO17094.1"/>
    </source>
</evidence>
<evidence type="ECO:0000313" key="4">
    <source>
        <dbReference type="Proteomes" id="UP000582487"/>
    </source>
</evidence>
<sequence length="64" mass="7397">MTKRKDLIKTLSKHAQDNGLNMRVTEGKNHTRIWIGDKYTTIPRHTEIPNQFAKAILKQIGIEP</sequence>
<proteinExistence type="predicted"/>
<dbReference type="Proteomes" id="UP000255284">
    <property type="component" value="Unassembled WGS sequence"/>
</dbReference>
<reference evidence="2 3" key="1">
    <citation type="submission" date="2018-06" db="EMBL/GenBank/DDBJ databases">
        <authorList>
            <consortium name="Pathogen Informatics"/>
            <person name="Doyle S."/>
        </authorList>
    </citation>
    <scope>NUCLEOTIDE SEQUENCE [LARGE SCALE GENOMIC DNA]</scope>
    <source>
        <strain evidence="2 3">NCTC11819</strain>
    </source>
</reference>
<gene>
    <name evidence="1" type="ORF">HHJ74_09835</name>
    <name evidence="2" type="ORF">NCTC11819_01677</name>
</gene>
<organism evidence="1 4">
    <name type="scientific">Mobiluncus mulieris</name>
    <dbReference type="NCBI Taxonomy" id="2052"/>
    <lineage>
        <taxon>Bacteria</taxon>
        <taxon>Bacillati</taxon>
        <taxon>Actinomycetota</taxon>
        <taxon>Actinomycetes</taxon>
        <taxon>Actinomycetales</taxon>
        <taxon>Actinomycetaceae</taxon>
        <taxon>Mobiluncus</taxon>
    </lineage>
</organism>
<evidence type="ECO:0000313" key="3">
    <source>
        <dbReference type="Proteomes" id="UP000255284"/>
    </source>
</evidence>
<accession>A0A2J9KRX1</accession>
<protein>
    <submittedName>
        <fullName evidence="1">Toxin HicA</fullName>
    </submittedName>
</protein>
<name>A0A2J9KRX1_9ACTO</name>
<dbReference type="OrthoDB" id="9799039at2"/>
<dbReference type="EMBL" id="UGGQ01000006">
    <property type="protein sequence ID" value="STO17094.1"/>
    <property type="molecule type" value="Genomic_DNA"/>
</dbReference>
<dbReference type="InterPro" id="IPR038570">
    <property type="entry name" value="HicA_sf"/>
</dbReference>
<dbReference type="GeneID" id="61168271"/>
<dbReference type="Gene3D" id="3.30.920.30">
    <property type="entry name" value="Hypothetical protein"/>
    <property type="match status" value="1"/>
</dbReference>
<dbReference type="EMBL" id="JABCUV010000013">
    <property type="protein sequence ID" value="NMW93974.1"/>
    <property type="molecule type" value="Genomic_DNA"/>
</dbReference>
<dbReference type="Proteomes" id="UP000582487">
    <property type="component" value="Unassembled WGS sequence"/>
</dbReference>